<comment type="caution">
    <text evidence="3">The sequence shown here is derived from an EMBL/GenBank/DDBJ whole genome shotgun (WGS) entry which is preliminary data.</text>
</comment>
<evidence type="ECO:0000313" key="3">
    <source>
        <dbReference type="EMBL" id="GFS16701.1"/>
    </source>
</evidence>
<keyword evidence="2" id="KW-1133">Transmembrane helix</keyword>
<dbReference type="AlphaFoldDB" id="A0AAV4J7Z8"/>
<dbReference type="Proteomes" id="UP000762676">
    <property type="component" value="Unassembled WGS sequence"/>
</dbReference>
<keyword evidence="2" id="KW-0812">Transmembrane</keyword>
<feature type="region of interest" description="Disordered" evidence="1">
    <location>
        <begin position="254"/>
        <end position="294"/>
    </location>
</feature>
<evidence type="ECO:0008006" key="5">
    <source>
        <dbReference type="Google" id="ProtNLM"/>
    </source>
</evidence>
<dbReference type="EMBL" id="BMAT01006624">
    <property type="protein sequence ID" value="GFS16701.1"/>
    <property type="molecule type" value="Genomic_DNA"/>
</dbReference>
<evidence type="ECO:0000313" key="4">
    <source>
        <dbReference type="Proteomes" id="UP000762676"/>
    </source>
</evidence>
<sequence>MLTPNRVLEQLKREKMPGLYLTTIYIFTVALLPFINAQNGDNKYKPSQHSWRSRSVAEHQNAPVRPYAPLPAAPPIPPASQQGYNRLSDNTRFLGERYPPVPAAIRYNPGYQPETPSQYNPVYNPSQRYNPNQNHPSINPSIGYLGGQYVPRPTGNQGYPNNYNDQRPNPNPAVPYWQRFSPGLDPRLPVTNPMRYLDPSRRVPAFEPNPTVPITDPERPYMRPAPKEDDIDDRARETQNSAWNKWAADLIGGPSFWDKTRGRDGRPTTTTTTTTTPPPKEAAPTLPPPRVDPNFFKSDGSVNTNRMGMMQAADPVDEDTVRDRGGNTAYDLFMSLLGRNFFTESANRARGKSNDEAEDAVPRPKQPLPLIGIPKTTTYPPMFDKPFKDIPHDFFEETYRQKDRDDSDEDDGDDSPQRSPRSGNDEDDGPPKLVKRSGNDDDNGDGPPEKSTRSGSANNPKSDDSEKHFTSEGKMFQSEVYSDSLTAVGTKLSSVNGKEASQEETKKDIIACVDTSLLEVLESPSCDDVTDHLSNVLLSQGNRSCLAKASNFCVLLETPIARYNLAKVFAHPKGREVFMLRLLVNLGAHTNMCKGPGANIFLLDLLSNVMHRHTTYTMPNGQPMPVFEP</sequence>
<feature type="region of interest" description="Disordered" evidence="1">
    <location>
        <begin position="347"/>
        <end position="470"/>
    </location>
</feature>
<accession>A0AAV4J7Z8</accession>
<organism evidence="3 4">
    <name type="scientific">Elysia marginata</name>
    <dbReference type="NCBI Taxonomy" id="1093978"/>
    <lineage>
        <taxon>Eukaryota</taxon>
        <taxon>Metazoa</taxon>
        <taxon>Spiralia</taxon>
        <taxon>Lophotrochozoa</taxon>
        <taxon>Mollusca</taxon>
        <taxon>Gastropoda</taxon>
        <taxon>Heterobranchia</taxon>
        <taxon>Euthyneura</taxon>
        <taxon>Panpulmonata</taxon>
        <taxon>Sacoglossa</taxon>
        <taxon>Placobranchoidea</taxon>
        <taxon>Plakobranchidae</taxon>
        <taxon>Elysia</taxon>
    </lineage>
</organism>
<reference evidence="3 4" key="1">
    <citation type="journal article" date="2021" name="Elife">
        <title>Chloroplast acquisition without the gene transfer in kleptoplastic sea slugs, Plakobranchus ocellatus.</title>
        <authorList>
            <person name="Maeda T."/>
            <person name="Takahashi S."/>
            <person name="Yoshida T."/>
            <person name="Shimamura S."/>
            <person name="Takaki Y."/>
            <person name="Nagai Y."/>
            <person name="Toyoda A."/>
            <person name="Suzuki Y."/>
            <person name="Arimoto A."/>
            <person name="Ishii H."/>
            <person name="Satoh N."/>
            <person name="Nishiyama T."/>
            <person name="Hasebe M."/>
            <person name="Maruyama T."/>
            <person name="Minagawa J."/>
            <person name="Obokata J."/>
            <person name="Shigenobu S."/>
        </authorList>
    </citation>
    <scope>NUCLEOTIDE SEQUENCE [LARGE SCALE GENOMIC DNA]</scope>
</reference>
<name>A0AAV4J7Z8_9GAST</name>
<feature type="compositionally biased region" description="Basic and acidic residues" evidence="1">
    <location>
        <begin position="216"/>
        <end position="229"/>
    </location>
</feature>
<feature type="region of interest" description="Disordered" evidence="1">
    <location>
        <begin position="65"/>
        <end position="86"/>
    </location>
</feature>
<gene>
    <name evidence="3" type="ORF">ElyMa_003220700</name>
</gene>
<feature type="compositionally biased region" description="Pro residues" evidence="1">
    <location>
        <begin position="66"/>
        <end position="78"/>
    </location>
</feature>
<feature type="compositionally biased region" description="Basic and acidic residues" evidence="1">
    <location>
        <begin position="385"/>
        <end position="405"/>
    </location>
</feature>
<proteinExistence type="predicted"/>
<feature type="compositionally biased region" description="Pro residues" evidence="1">
    <location>
        <begin position="276"/>
        <end position="291"/>
    </location>
</feature>
<feature type="region of interest" description="Disordered" evidence="1">
    <location>
        <begin position="199"/>
        <end position="229"/>
    </location>
</feature>
<keyword evidence="4" id="KW-1185">Reference proteome</keyword>
<keyword evidence="2" id="KW-0472">Membrane</keyword>
<feature type="transmembrane region" description="Helical" evidence="2">
    <location>
        <begin position="18"/>
        <end position="35"/>
    </location>
</feature>
<feature type="compositionally biased region" description="Basic and acidic residues" evidence="1">
    <location>
        <begin position="461"/>
        <end position="470"/>
    </location>
</feature>
<evidence type="ECO:0000256" key="1">
    <source>
        <dbReference type="SAM" id="MobiDB-lite"/>
    </source>
</evidence>
<evidence type="ECO:0000256" key="2">
    <source>
        <dbReference type="SAM" id="Phobius"/>
    </source>
</evidence>
<protein>
    <recommendedName>
        <fullName evidence="5">WAPL domain-containing protein</fullName>
    </recommendedName>
</protein>